<dbReference type="Pfam" id="PF00689">
    <property type="entry name" value="Cation_ATPase_C"/>
    <property type="match status" value="1"/>
</dbReference>
<gene>
    <name evidence="13" type="ORF">HUE88_04305</name>
</gene>
<protein>
    <submittedName>
        <fullName evidence="13">Cation-transporting P-type ATPase</fullName>
    </submittedName>
</protein>
<dbReference type="FunFam" id="2.70.150.10:FF:000016">
    <property type="entry name" value="Calcium-transporting P-type ATPase putative"/>
    <property type="match status" value="1"/>
</dbReference>
<dbReference type="SFLD" id="SFLDS00003">
    <property type="entry name" value="Haloacid_Dehalogenase"/>
    <property type="match status" value="1"/>
</dbReference>
<dbReference type="PRINTS" id="PR00120">
    <property type="entry name" value="HATPASE"/>
</dbReference>
<keyword evidence="6" id="KW-0547">Nucleotide-binding</keyword>
<keyword evidence="14" id="KW-1185">Reference proteome</keyword>
<dbReference type="PANTHER" id="PTHR43294">
    <property type="entry name" value="SODIUM/POTASSIUM-TRANSPORTING ATPASE SUBUNIT ALPHA"/>
    <property type="match status" value="1"/>
</dbReference>
<dbReference type="Pfam" id="PF08282">
    <property type="entry name" value="Hydrolase_3"/>
    <property type="match status" value="1"/>
</dbReference>
<evidence type="ECO:0000256" key="10">
    <source>
        <dbReference type="ARBA" id="ARBA00023136"/>
    </source>
</evidence>
<dbReference type="GO" id="GO:0005524">
    <property type="term" value="F:ATP binding"/>
    <property type="evidence" value="ECO:0007669"/>
    <property type="project" value="UniProtKB-KW"/>
</dbReference>
<proteinExistence type="inferred from homology"/>
<dbReference type="Gene3D" id="1.20.1110.10">
    <property type="entry name" value="Calcium-transporting ATPase, transmembrane domain"/>
    <property type="match status" value="1"/>
</dbReference>
<feature type="transmembrane region" description="Helical" evidence="11">
    <location>
        <begin position="86"/>
        <end position="102"/>
    </location>
</feature>
<keyword evidence="10 11" id="KW-0472">Membrane</keyword>
<feature type="transmembrane region" description="Helical" evidence="11">
    <location>
        <begin position="729"/>
        <end position="747"/>
    </location>
</feature>
<evidence type="ECO:0000256" key="9">
    <source>
        <dbReference type="ARBA" id="ARBA00022989"/>
    </source>
</evidence>
<dbReference type="InterPro" id="IPR004014">
    <property type="entry name" value="ATPase_P-typ_cation-transptr_N"/>
</dbReference>
<keyword evidence="3" id="KW-1003">Cell membrane</keyword>
<feature type="transmembrane region" description="Helical" evidence="11">
    <location>
        <begin position="800"/>
        <end position="818"/>
    </location>
</feature>
<organism evidence="13 14">
    <name type="scientific">Candidatus Sulfurimonas baltica</name>
    <dbReference type="NCBI Taxonomy" id="2740404"/>
    <lineage>
        <taxon>Bacteria</taxon>
        <taxon>Pseudomonadati</taxon>
        <taxon>Campylobacterota</taxon>
        <taxon>Epsilonproteobacteria</taxon>
        <taxon>Campylobacterales</taxon>
        <taxon>Sulfurimonadaceae</taxon>
        <taxon>Sulfurimonas</taxon>
    </lineage>
</organism>
<keyword evidence="8" id="KW-1278">Translocase</keyword>
<dbReference type="SUPFAM" id="SSF81665">
    <property type="entry name" value="Calcium ATPase, transmembrane domain M"/>
    <property type="match status" value="1"/>
</dbReference>
<dbReference type="Proteomes" id="UP000593994">
    <property type="component" value="Chromosome"/>
</dbReference>
<dbReference type="AlphaFoldDB" id="A0A7S7LWZ7"/>
<dbReference type="InterPro" id="IPR008250">
    <property type="entry name" value="ATPase_P-typ_transduc_dom_A_sf"/>
</dbReference>
<dbReference type="GO" id="GO:0030007">
    <property type="term" value="P:intracellular potassium ion homeostasis"/>
    <property type="evidence" value="ECO:0007669"/>
    <property type="project" value="TreeGrafter"/>
</dbReference>
<keyword evidence="9 11" id="KW-1133">Transmembrane helix</keyword>
<dbReference type="GO" id="GO:0036376">
    <property type="term" value="P:sodium ion export across plasma membrane"/>
    <property type="evidence" value="ECO:0007669"/>
    <property type="project" value="TreeGrafter"/>
</dbReference>
<dbReference type="InterPro" id="IPR050510">
    <property type="entry name" value="Cation_transp_ATPase_P-type"/>
</dbReference>
<dbReference type="Pfam" id="PF00690">
    <property type="entry name" value="Cation_ATPase_N"/>
    <property type="match status" value="1"/>
</dbReference>
<dbReference type="SFLD" id="SFLDF00027">
    <property type="entry name" value="p-type_atpase"/>
    <property type="match status" value="1"/>
</dbReference>
<dbReference type="SFLD" id="SFLDG00002">
    <property type="entry name" value="C1.7:_P-type_atpase_like"/>
    <property type="match status" value="1"/>
</dbReference>
<dbReference type="PRINTS" id="PR00119">
    <property type="entry name" value="CATATPASE"/>
</dbReference>
<dbReference type="SUPFAM" id="SSF81653">
    <property type="entry name" value="Calcium ATPase, transduction domain A"/>
    <property type="match status" value="1"/>
</dbReference>
<dbReference type="GO" id="GO:0046872">
    <property type="term" value="F:metal ion binding"/>
    <property type="evidence" value="ECO:0007669"/>
    <property type="project" value="UniProtKB-KW"/>
</dbReference>
<keyword evidence="4 11" id="KW-0812">Transmembrane</keyword>
<dbReference type="GO" id="GO:0016887">
    <property type="term" value="F:ATP hydrolysis activity"/>
    <property type="evidence" value="ECO:0007669"/>
    <property type="project" value="InterPro"/>
</dbReference>
<dbReference type="FunFam" id="3.40.50.1000:FF:000001">
    <property type="entry name" value="Phospholipid-transporting ATPase IC"/>
    <property type="match status" value="1"/>
</dbReference>
<evidence type="ECO:0000256" key="11">
    <source>
        <dbReference type="SAM" id="Phobius"/>
    </source>
</evidence>
<feature type="transmembrane region" description="Helical" evidence="11">
    <location>
        <begin position="869"/>
        <end position="886"/>
    </location>
</feature>
<feature type="domain" description="Cation-transporting P-type ATPase N-terminal" evidence="12">
    <location>
        <begin position="8"/>
        <end position="82"/>
    </location>
</feature>
<dbReference type="GO" id="GO:0005886">
    <property type="term" value="C:plasma membrane"/>
    <property type="evidence" value="ECO:0007669"/>
    <property type="project" value="UniProtKB-SubCell"/>
</dbReference>
<dbReference type="Gene3D" id="3.40.1110.10">
    <property type="entry name" value="Calcium-transporting ATPase, cytoplasmic domain N"/>
    <property type="match status" value="1"/>
</dbReference>
<accession>A0A7S7LWZ7</accession>
<dbReference type="RefSeq" id="WP_194371413.1">
    <property type="nucleotide sequence ID" value="NZ_CP054492.1"/>
</dbReference>
<evidence type="ECO:0000256" key="5">
    <source>
        <dbReference type="ARBA" id="ARBA00022723"/>
    </source>
</evidence>
<dbReference type="InterPro" id="IPR059000">
    <property type="entry name" value="ATPase_P-type_domA"/>
</dbReference>
<dbReference type="InterPro" id="IPR018303">
    <property type="entry name" value="ATPase_P-typ_P_site"/>
</dbReference>
<dbReference type="GO" id="GO:0006883">
    <property type="term" value="P:intracellular sodium ion homeostasis"/>
    <property type="evidence" value="ECO:0007669"/>
    <property type="project" value="TreeGrafter"/>
</dbReference>
<dbReference type="InterPro" id="IPR001757">
    <property type="entry name" value="P_typ_ATPase"/>
</dbReference>
<dbReference type="SMART" id="SM00831">
    <property type="entry name" value="Cation_ATPase_N"/>
    <property type="match status" value="1"/>
</dbReference>
<evidence type="ECO:0000256" key="4">
    <source>
        <dbReference type="ARBA" id="ARBA00022692"/>
    </source>
</evidence>
<dbReference type="Pfam" id="PF13246">
    <property type="entry name" value="Cation_ATPase"/>
    <property type="match status" value="1"/>
</dbReference>
<feature type="transmembrane region" description="Helical" evidence="11">
    <location>
        <begin position="58"/>
        <end position="80"/>
    </location>
</feature>
<name>A0A7S7LWZ7_9BACT</name>
<evidence type="ECO:0000256" key="7">
    <source>
        <dbReference type="ARBA" id="ARBA00022840"/>
    </source>
</evidence>
<dbReference type="SUPFAM" id="SSF81660">
    <property type="entry name" value="Metal cation-transporting ATPase, ATP-binding domain N"/>
    <property type="match status" value="1"/>
</dbReference>
<comment type="subcellular location">
    <subcellularLocation>
        <location evidence="1">Cell membrane</location>
        <topology evidence="1">Multi-pass membrane protein</topology>
    </subcellularLocation>
</comment>
<evidence type="ECO:0000313" key="14">
    <source>
        <dbReference type="Proteomes" id="UP000593994"/>
    </source>
</evidence>
<feature type="transmembrane region" description="Helical" evidence="11">
    <location>
        <begin position="838"/>
        <end position="857"/>
    </location>
</feature>
<keyword evidence="7" id="KW-0067">ATP-binding</keyword>
<dbReference type="PROSITE" id="PS00154">
    <property type="entry name" value="ATPASE_E1_E2"/>
    <property type="match status" value="1"/>
</dbReference>
<comment type="similarity">
    <text evidence="2">Belongs to the cation transport ATPase (P-type) (TC 3.A.3) family. Type IIA subfamily.</text>
</comment>
<feature type="transmembrane region" description="Helical" evidence="11">
    <location>
        <begin position="705"/>
        <end position="723"/>
    </location>
</feature>
<dbReference type="Gene3D" id="3.40.50.1000">
    <property type="entry name" value="HAD superfamily/HAD-like"/>
    <property type="match status" value="1"/>
</dbReference>
<dbReference type="InterPro" id="IPR044492">
    <property type="entry name" value="P_typ_ATPase_HD_dom"/>
</dbReference>
<feature type="transmembrane region" description="Helical" evidence="11">
    <location>
        <begin position="280"/>
        <end position="304"/>
    </location>
</feature>
<evidence type="ECO:0000256" key="2">
    <source>
        <dbReference type="ARBA" id="ARBA00005675"/>
    </source>
</evidence>
<feature type="transmembrane region" description="Helical" evidence="11">
    <location>
        <begin position="768"/>
        <end position="788"/>
    </location>
</feature>
<dbReference type="PANTHER" id="PTHR43294:SF21">
    <property type="entry name" value="CATION TRANSPORTING ATPASE"/>
    <property type="match status" value="1"/>
</dbReference>
<dbReference type="GO" id="GO:1990573">
    <property type="term" value="P:potassium ion import across plasma membrane"/>
    <property type="evidence" value="ECO:0007669"/>
    <property type="project" value="TreeGrafter"/>
</dbReference>
<dbReference type="InterPro" id="IPR023214">
    <property type="entry name" value="HAD_sf"/>
</dbReference>
<evidence type="ECO:0000313" key="13">
    <source>
        <dbReference type="EMBL" id="QOY52915.1"/>
    </source>
</evidence>
<dbReference type="CDD" id="cd02080">
    <property type="entry name" value="P-type_ATPase_cation"/>
    <property type="match status" value="1"/>
</dbReference>
<dbReference type="InterPro" id="IPR006068">
    <property type="entry name" value="ATPase_P-typ_cation-transptr_C"/>
</dbReference>
<evidence type="ECO:0000256" key="3">
    <source>
        <dbReference type="ARBA" id="ARBA00022475"/>
    </source>
</evidence>
<dbReference type="EMBL" id="CP054492">
    <property type="protein sequence ID" value="QOY52915.1"/>
    <property type="molecule type" value="Genomic_DNA"/>
</dbReference>
<dbReference type="GO" id="GO:0005391">
    <property type="term" value="F:P-type sodium:potassium-exchanging transporter activity"/>
    <property type="evidence" value="ECO:0007669"/>
    <property type="project" value="TreeGrafter"/>
</dbReference>
<keyword evidence="5" id="KW-0479">Metal-binding</keyword>
<evidence type="ECO:0000256" key="8">
    <source>
        <dbReference type="ARBA" id="ARBA00022967"/>
    </source>
</evidence>
<dbReference type="NCBIfam" id="TIGR01494">
    <property type="entry name" value="ATPase_P-type"/>
    <property type="match status" value="3"/>
</dbReference>
<dbReference type="InterPro" id="IPR023298">
    <property type="entry name" value="ATPase_P-typ_TM_dom_sf"/>
</dbReference>
<dbReference type="KEGG" id="sbal:HUE88_04305"/>
<evidence type="ECO:0000256" key="6">
    <source>
        <dbReference type="ARBA" id="ARBA00022741"/>
    </source>
</evidence>
<evidence type="ECO:0000256" key="1">
    <source>
        <dbReference type="ARBA" id="ARBA00004651"/>
    </source>
</evidence>
<dbReference type="Gene3D" id="2.70.150.10">
    <property type="entry name" value="Calcium-transporting ATPase, cytoplasmic transduction domain A"/>
    <property type="match status" value="1"/>
</dbReference>
<evidence type="ECO:0000259" key="12">
    <source>
        <dbReference type="SMART" id="SM00831"/>
    </source>
</evidence>
<reference evidence="13 14" key="1">
    <citation type="submission" date="2020-05" db="EMBL/GenBank/DDBJ databases">
        <title>Sulfurimonas marisnigri, sp. nov., and Sulfurimonas baltica, sp. nov., manganese oxide reducing chemolithoautotrophs of the class Epsilonproteobacteria isolated from the pelagic redoxclines of the Black and Baltic Seas and emended description of the genus Sulfurimonas.</title>
        <authorList>
            <person name="Henkel J.V."/>
            <person name="Laudan C."/>
            <person name="Werner J."/>
            <person name="Neu T."/>
            <person name="Plewe S."/>
            <person name="Sproer C."/>
            <person name="Bunk B."/>
            <person name="Schulz-Vogt H.N."/>
        </authorList>
    </citation>
    <scope>NUCLEOTIDE SEQUENCE [LARGE SCALE GENOMIC DNA]</scope>
    <source>
        <strain evidence="13 14">GD2</strain>
    </source>
</reference>
<dbReference type="Pfam" id="PF00122">
    <property type="entry name" value="E1-E2_ATPase"/>
    <property type="match status" value="1"/>
</dbReference>
<dbReference type="InterPro" id="IPR036412">
    <property type="entry name" value="HAD-like_sf"/>
</dbReference>
<dbReference type="SUPFAM" id="SSF56784">
    <property type="entry name" value="HAD-like"/>
    <property type="match status" value="1"/>
</dbReference>
<dbReference type="GO" id="GO:1902600">
    <property type="term" value="P:proton transmembrane transport"/>
    <property type="evidence" value="ECO:0007669"/>
    <property type="project" value="TreeGrafter"/>
</dbReference>
<feature type="transmembrane region" description="Helical" evidence="11">
    <location>
        <begin position="249"/>
        <end position="268"/>
    </location>
</feature>
<sequence>MKHLIGQNWHSIEAKEIIELFESDSSDGLSPLSINHREEFFGKNILKETKQDSKLKKFFMQFHSALIYILLGASAVTAFLQEWIDSGVIFAVVIINVIIGYIQEVKAQEAIESLKNMMNAEAIVIRDGIKINISSIDLVPGDIVLLESGSKVPADMRLLECKNLKVDESMLTGESLPSQKNTDIHKENITLNDRDNMTYSGTYVTYGRAKGIVVATAGYTELGKIAHLIENTTSMDTPLTKKISAFSKILLYVILALAAFTFVVGILRDNSAVDMFMASVALAVGAIPEGLPAAVTITLAIGVSRMASKNAIIRKLPAVETLGSVTVICSDKTGTLTQNKMSVTHIYCSNNTYEITGNGYEPKGDFLQDGNKLEFFSDELKDLLRAGYLCNESYLVNKDGHYSINGDPTEGSLIVSALKSGYEERILNKTFPRSDLLPFESDRQFMATINMDVENNQNILYLKGSVEKILNICEFEFIDEKLGELNKDKILEKVKEFAGQGLRVLAISKKLVAGDKIDSRLLDNKFIFLGLVAMMDPPRAEAIEAVKESIGAGIKIIMITGDHALTAFSIAKMMSIVDEGAKFEESVITGIELSKMRDSELIEKVSHARVFARVEPEQKLRIVDALQARGEIVAMTGDGVNDAPALKQADIGIAMGRGGTEVAKEAADMILSDDNFSSITHAVREGRNVFDNLIKFITWTLPTNLGEGLVILFAIMLGLTLPILPVQILWINMSTAIFLGLMLVFEPKEKGIMKRKPRKPNSSILSKSMIVQMLVVGVYMLVTAYGMFNYAIANGHSVEYARTVAVNIFVFVELFYLFNCKELENSVFKTDILNNKLLLLGVGLMIFAQLIFTHVSFMNIMFKSEALDIQTWIGIFVIASGVLFVVEFKRFIESIIVNKTV</sequence>
<dbReference type="FunFam" id="3.40.50.1000:FF:000028">
    <property type="entry name" value="Calcium-transporting P-type ATPase, putative"/>
    <property type="match status" value="1"/>
</dbReference>
<dbReference type="InterPro" id="IPR023299">
    <property type="entry name" value="ATPase_P-typ_cyto_dom_N"/>
</dbReference>